<dbReference type="Proteomes" id="UP000009046">
    <property type="component" value="Unassembled WGS sequence"/>
</dbReference>
<dbReference type="InParanoid" id="E0VY72"/>
<dbReference type="CDD" id="cd13769">
    <property type="entry name" value="ApoLp-III_like"/>
    <property type="match status" value="1"/>
</dbReference>
<dbReference type="GO" id="GO:0008289">
    <property type="term" value="F:lipid binding"/>
    <property type="evidence" value="ECO:0007669"/>
    <property type="project" value="InterPro"/>
</dbReference>
<evidence type="ECO:0000256" key="1">
    <source>
        <dbReference type="SAM" id="SignalP"/>
    </source>
</evidence>
<reference evidence="2" key="1">
    <citation type="submission" date="2007-04" db="EMBL/GenBank/DDBJ databases">
        <title>Annotation of Pediculus humanus corporis strain USDA.</title>
        <authorList>
            <person name="Kirkness E."/>
            <person name="Hannick L."/>
            <person name="Hass B."/>
            <person name="Bruggner R."/>
            <person name="Lawson D."/>
            <person name="Bidwell S."/>
            <person name="Joardar V."/>
            <person name="Caler E."/>
            <person name="Walenz B."/>
            <person name="Inman J."/>
            <person name="Schobel S."/>
            <person name="Galinsky K."/>
            <person name="Amedeo P."/>
            <person name="Strausberg R."/>
        </authorList>
    </citation>
    <scope>NUCLEOTIDE SEQUENCE</scope>
    <source>
        <strain evidence="2">USDA</strain>
    </source>
</reference>
<keyword evidence="4" id="KW-1185">Reference proteome</keyword>
<feature type="signal peptide" evidence="1">
    <location>
        <begin position="1"/>
        <end position="21"/>
    </location>
</feature>
<dbReference type="GO" id="GO:0005576">
    <property type="term" value="C:extracellular region"/>
    <property type="evidence" value="ECO:0007669"/>
    <property type="project" value="InterPro"/>
</dbReference>
<protein>
    <submittedName>
        <fullName evidence="2 3">Apolipophorin-III, putative</fullName>
    </submittedName>
</protein>
<feature type="chain" id="PRO_5011412859" evidence="1">
    <location>
        <begin position="22"/>
        <end position="199"/>
    </location>
</feature>
<reference evidence="3" key="3">
    <citation type="submission" date="2020-05" db="UniProtKB">
        <authorList>
            <consortium name="EnsemblMetazoa"/>
        </authorList>
    </citation>
    <scope>IDENTIFICATION</scope>
    <source>
        <strain evidence="3">USDA</strain>
    </source>
</reference>
<keyword evidence="1" id="KW-0732">Signal</keyword>
<dbReference type="AlphaFoldDB" id="E0VY72"/>
<dbReference type="OMA" id="GHENHQQ"/>
<name>E0VY72_PEDHC</name>
<dbReference type="Pfam" id="PF07464">
    <property type="entry name" value="ApoLp-III"/>
    <property type="match status" value="1"/>
</dbReference>
<dbReference type="GeneID" id="8233050"/>
<evidence type="ECO:0000313" key="4">
    <source>
        <dbReference type="Proteomes" id="UP000009046"/>
    </source>
</evidence>
<evidence type="ECO:0000313" key="3">
    <source>
        <dbReference type="EnsemblMetazoa" id="PHUM509820-PA"/>
    </source>
</evidence>
<dbReference type="InterPro" id="IPR010009">
    <property type="entry name" value="ApoLp-III"/>
</dbReference>
<evidence type="ECO:0000313" key="2">
    <source>
        <dbReference type="EMBL" id="EEB18328.1"/>
    </source>
</evidence>
<proteinExistence type="predicted"/>
<dbReference type="CTD" id="8233050"/>
<dbReference type="EMBL" id="AAZO01006203">
    <property type="status" value="NOT_ANNOTATED_CDS"/>
    <property type="molecule type" value="Genomic_DNA"/>
</dbReference>
<reference evidence="2" key="2">
    <citation type="submission" date="2007-04" db="EMBL/GenBank/DDBJ databases">
        <title>The genome of the human body louse.</title>
        <authorList>
            <consortium name="The Human Body Louse Genome Consortium"/>
            <person name="Kirkness E."/>
            <person name="Walenz B."/>
            <person name="Hass B."/>
            <person name="Bruggner R."/>
            <person name="Strausberg R."/>
        </authorList>
    </citation>
    <scope>NUCLEOTIDE SEQUENCE</scope>
    <source>
        <strain evidence="2">USDA</strain>
    </source>
</reference>
<organism>
    <name type="scientific">Pediculus humanus subsp. corporis</name>
    <name type="common">Body louse</name>
    <dbReference type="NCBI Taxonomy" id="121224"/>
    <lineage>
        <taxon>Eukaryota</taxon>
        <taxon>Metazoa</taxon>
        <taxon>Ecdysozoa</taxon>
        <taxon>Arthropoda</taxon>
        <taxon>Hexapoda</taxon>
        <taxon>Insecta</taxon>
        <taxon>Pterygota</taxon>
        <taxon>Neoptera</taxon>
        <taxon>Paraneoptera</taxon>
        <taxon>Psocodea</taxon>
        <taxon>Troctomorpha</taxon>
        <taxon>Phthiraptera</taxon>
        <taxon>Anoplura</taxon>
        <taxon>Pediculidae</taxon>
        <taxon>Pediculus</taxon>
    </lineage>
</organism>
<dbReference type="Gene3D" id="1.20.120.20">
    <property type="entry name" value="Apolipoprotein"/>
    <property type="match status" value="1"/>
</dbReference>
<dbReference type="EMBL" id="DS235844">
    <property type="protein sequence ID" value="EEB18328.1"/>
    <property type="molecule type" value="Genomic_DNA"/>
</dbReference>
<dbReference type="KEGG" id="phu:Phum_PHUM509820"/>
<dbReference type="HOGENOM" id="CLU_1373725_0_0_1"/>
<dbReference type="GO" id="GO:0006869">
    <property type="term" value="P:lipid transport"/>
    <property type="evidence" value="ECO:0007669"/>
    <property type="project" value="InterPro"/>
</dbReference>
<sequence length="199" mass="22106">MFSKNFFLFFAVASFCVFASGEEEAVTVFKDDVAKAVEKAKEFGEHITKMLGLDSLPSGNEVVELIKTQAKNFADQAEQVQHQFDDELKRLTNSTVAESFSEFNKKVQETVASFRSQLESSGMVEKASELQGKFQTGLTALFEESKKLASDLEPQMVGAGAELENLTKKVLNEAVESLNQLQTQLHTVTGHENHQQHKP</sequence>
<accession>E0VY72</accession>
<gene>
    <name evidence="3" type="primary">8233050</name>
    <name evidence="2" type="ORF">Phum_PHUM509820</name>
</gene>
<dbReference type="SUPFAM" id="SSF47857">
    <property type="entry name" value="Apolipophorin-III"/>
    <property type="match status" value="1"/>
</dbReference>
<dbReference type="VEuPathDB" id="VectorBase:PHUM509820"/>
<dbReference type="RefSeq" id="XP_002431066.1">
    <property type="nucleotide sequence ID" value="XM_002431021.1"/>
</dbReference>
<dbReference type="EnsemblMetazoa" id="PHUM509820-RA">
    <property type="protein sequence ID" value="PHUM509820-PA"/>
    <property type="gene ID" value="PHUM509820"/>
</dbReference>